<keyword evidence="6 8" id="KW-0408">Iron</keyword>
<dbReference type="InterPro" id="IPR050121">
    <property type="entry name" value="Cytochrome_P450_monoxygenase"/>
</dbReference>
<dbReference type="Gene3D" id="1.10.630.10">
    <property type="entry name" value="Cytochrome P450"/>
    <property type="match status" value="1"/>
</dbReference>
<evidence type="ECO:0000256" key="7">
    <source>
        <dbReference type="ARBA" id="ARBA00023033"/>
    </source>
</evidence>
<dbReference type="GO" id="GO:0004497">
    <property type="term" value="F:monooxygenase activity"/>
    <property type="evidence" value="ECO:0007669"/>
    <property type="project" value="UniProtKB-KW"/>
</dbReference>
<dbReference type="EMBL" id="CAJPDS010000013">
    <property type="protein sequence ID" value="CAF9913649.1"/>
    <property type="molecule type" value="Genomic_DNA"/>
</dbReference>
<dbReference type="InterPro" id="IPR017972">
    <property type="entry name" value="Cyt_P450_CS"/>
</dbReference>
<dbReference type="AlphaFoldDB" id="A0A8H3EYB5"/>
<dbReference type="FunFam" id="1.10.630.10:FF:000047">
    <property type="entry name" value="Cytochrome P450 monooxygenase"/>
    <property type="match status" value="1"/>
</dbReference>
<keyword evidence="5 9" id="KW-0560">Oxidoreductase</keyword>
<comment type="similarity">
    <text evidence="2 9">Belongs to the cytochrome P450 family.</text>
</comment>
<comment type="caution">
    <text evidence="10">The sequence shown here is derived from an EMBL/GenBank/DDBJ whole genome shotgun (WGS) entry which is preliminary data.</text>
</comment>
<feature type="binding site" description="axial binding residue" evidence="8">
    <location>
        <position position="461"/>
    </location>
    <ligand>
        <name>heme</name>
        <dbReference type="ChEBI" id="CHEBI:30413"/>
    </ligand>
    <ligandPart>
        <name>Fe</name>
        <dbReference type="ChEBI" id="CHEBI:18248"/>
    </ligandPart>
</feature>
<evidence type="ECO:0000256" key="2">
    <source>
        <dbReference type="ARBA" id="ARBA00010617"/>
    </source>
</evidence>
<evidence type="ECO:0000313" key="10">
    <source>
        <dbReference type="EMBL" id="CAF9913649.1"/>
    </source>
</evidence>
<dbReference type="PANTHER" id="PTHR24305:SF29">
    <property type="entry name" value="BENZOATE-PARA-HYDROXYLASE"/>
    <property type="match status" value="1"/>
</dbReference>
<evidence type="ECO:0000256" key="4">
    <source>
        <dbReference type="ARBA" id="ARBA00022723"/>
    </source>
</evidence>
<keyword evidence="3 8" id="KW-0349">Heme</keyword>
<keyword evidence="4 8" id="KW-0479">Metal-binding</keyword>
<gene>
    <name evidence="10" type="ORF">HETSPECPRED_001619</name>
</gene>
<evidence type="ECO:0000256" key="3">
    <source>
        <dbReference type="ARBA" id="ARBA00022617"/>
    </source>
</evidence>
<evidence type="ECO:0000256" key="1">
    <source>
        <dbReference type="ARBA" id="ARBA00001971"/>
    </source>
</evidence>
<evidence type="ECO:0000256" key="5">
    <source>
        <dbReference type="ARBA" id="ARBA00023002"/>
    </source>
</evidence>
<dbReference type="Proteomes" id="UP000664521">
    <property type="component" value="Unassembled WGS sequence"/>
</dbReference>
<name>A0A8H3EYB5_9LECA</name>
<dbReference type="Pfam" id="PF00067">
    <property type="entry name" value="p450"/>
    <property type="match status" value="1"/>
</dbReference>
<dbReference type="PRINTS" id="PR00463">
    <property type="entry name" value="EP450I"/>
</dbReference>
<reference evidence="10" key="1">
    <citation type="submission" date="2021-03" db="EMBL/GenBank/DDBJ databases">
        <authorList>
            <person name="Tagirdzhanova G."/>
        </authorList>
    </citation>
    <scope>NUCLEOTIDE SEQUENCE</scope>
</reference>
<dbReference type="GO" id="GO:0009403">
    <property type="term" value="P:toxin biosynthetic process"/>
    <property type="evidence" value="ECO:0007669"/>
    <property type="project" value="UniProtKB-ARBA"/>
</dbReference>
<evidence type="ECO:0000256" key="6">
    <source>
        <dbReference type="ARBA" id="ARBA00023004"/>
    </source>
</evidence>
<keyword evidence="11" id="KW-1185">Reference proteome</keyword>
<dbReference type="GO" id="GO:0016705">
    <property type="term" value="F:oxidoreductase activity, acting on paired donors, with incorporation or reduction of molecular oxygen"/>
    <property type="evidence" value="ECO:0007669"/>
    <property type="project" value="InterPro"/>
</dbReference>
<dbReference type="PRINTS" id="PR00385">
    <property type="entry name" value="P450"/>
</dbReference>
<keyword evidence="7 9" id="KW-0503">Monooxygenase</keyword>
<protein>
    <recommendedName>
        <fullName evidence="12">Cytochrome P450</fullName>
    </recommendedName>
</protein>
<dbReference type="PROSITE" id="PS00086">
    <property type="entry name" value="CYTOCHROME_P450"/>
    <property type="match status" value="1"/>
</dbReference>
<dbReference type="PANTHER" id="PTHR24305">
    <property type="entry name" value="CYTOCHROME P450"/>
    <property type="match status" value="1"/>
</dbReference>
<dbReference type="CDD" id="cd11058">
    <property type="entry name" value="CYP60B-like"/>
    <property type="match status" value="1"/>
</dbReference>
<proteinExistence type="inferred from homology"/>
<dbReference type="InterPro" id="IPR002401">
    <property type="entry name" value="Cyt_P450_E_grp-I"/>
</dbReference>
<evidence type="ECO:0000256" key="8">
    <source>
        <dbReference type="PIRSR" id="PIRSR602401-1"/>
    </source>
</evidence>
<accession>A0A8H3EYB5</accession>
<dbReference type="InterPro" id="IPR036396">
    <property type="entry name" value="Cyt_P450_sf"/>
</dbReference>
<evidence type="ECO:0000313" key="11">
    <source>
        <dbReference type="Proteomes" id="UP000664521"/>
    </source>
</evidence>
<dbReference type="GO" id="GO:0005506">
    <property type="term" value="F:iron ion binding"/>
    <property type="evidence" value="ECO:0007669"/>
    <property type="project" value="InterPro"/>
</dbReference>
<sequence length="517" mass="59204">MEWSQFAHELYKAYHFDTLYSSIANVSFGLPSKTTIVLSCILLYPIGKGIYNVYFHPLSKYPGPILAKATKIPAALVIWDGSMSQWMTELHNYYRSDVVRISPDELSFIAPSAWKDIYGLRPGHDEFPKDLNSFIGLVNILTANNADHSRLRRLLSHGFSDKALREQESLISTYVHNLISGLKNQAQLSKGKANLGDWFNYTTFDVISDLSFGTSFDCLKNHDYHPWVSLIRDNIKGIALVDVSTRFPPLGSLLKFFVPKKLVQAKEDHERISREKVEQRRRIQTTRPDLVAYALRHRDDEKGGMTDEEIHQNMAFFIGAGSETTGLLVTGAIWYLLTNPHCLEQANEEVRERFKRVEDIKLKAITADLKYLQAVIDETFRIYPPALSSQPRTVPKGGDTVCGHWIPEGIQVKMNQYAVFHSHLNFNSPEAFAPSRWLGNEHFKNDKRDALQPFSVGSRNCIGKPLALAEIRLMLTHMLWTFDMELAEETDEEWAKQKAWMTWEKKPLVVKLTERKV</sequence>
<dbReference type="SUPFAM" id="SSF48264">
    <property type="entry name" value="Cytochrome P450"/>
    <property type="match status" value="1"/>
</dbReference>
<dbReference type="OrthoDB" id="1470350at2759"/>
<dbReference type="GO" id="GO:0020037">
    <property type="term" value="F:heme binding"/>
    <property type="evidence" value="ECO:0007669"/>
    <property type="project" value="InterPro"/>
</dbReference>
<evidence type="ECO:0000256" key="9">
    <source>
        <dbReference type="RuleBase" id="RU000461"/>
    </source>
</evidence>
<organism evidence="10 11">
    <name type="scientific">Heterodermia speciosa</name>
    <dbReference type="NCBI Taxonomy" id="116794"/>
    <lineage>
        <taxon>Eukaryota</taxon>
        <taxon>Fungi</taxon>
        <taxon>Dikarya</taxon>
        <taxon>Ascomycota</taxon>
        <taxon>Pezizomycotina</taxon>
        <taxon>Lecanoromycetes</taxon>
        <taxon>OSLEUM clade</taxon>
        <taxon>Lecanoromycetidae</taxon>
        <taxon>Caliciales</taxon>
        <taxon>Physciaceae</taxon>
        <taxon>Heterodermia</taxon>
    </lineage>
</organism>
<comment type="cofactor">
    <cofactor evidence="1 8">
        <name>heme</name>
        <dbReference type="ChEBI" id="CHEBI:30413"/>
    </cofactor>
</comment>
<evidence type="ECO:0008006" key="12">
    <source>
        <dbReference type="Google" id="ProtNLM"/>
    </source>
</evidence>
<dbReference type="InterPro" id="IPR001128">
    <property type="entry name" value="Cyt_P450"/>
</dbReference>